<evidence type="ECO:0000259" key="11">
    <source>
        <dbReference type="PROSITE" id="PS51385"/>
    </source>
</evidence>
<evidence type="ECO:0000256" key="7">
    <source>
        <dbReference type="ARBA" id="ARBA00022958"/>
    </source>
</evidence>
<dbReference type="Proteomes" id="UP000682733">
    <property type="component" value="Unassembled WGS sequence"/>
</dbReference>
<evidence type="ECO:0000256" key="8">
    <source>
        <dbReference type="ARBA" id="ARBA00023027"/>
    </source>
</evidence>
<sequence length="230" mass="26055">MSYLTQKQAQDIDQELFNEYKFSVDQLMELAGLSCASAISSIYNDKNKFLKCLVVAGGGNNGGDGLVCARHLKMFGYEPTVFYPKRTDKELYNNLVKQCEKMDIDILDKLENNNKYSDYHLIVDAIFGFGFNGEIRQPYADILKEMKKVEKQIPIISIDVPSGWNVESGPDNDSSLEPECVISLTAPKTCMKHFKGKYHFIGGRFVPDSLQKKYNLVLPKYSGCEQFVKV</sequence>
<dbReference type="PROSITE" id="PS51385">
    <property type="entry name" value="YJEF_N"/>
    <property type="match status" value="1"/>
</dbReference>
<dbReference type="EMBL" id="CAJOBA010002374">
    <property type="protein sequence ID" value="CAF3642177.1"/>
    <property type="molecule type" value="Genomic_DNA"/>
</dbReference>
<evidence type="ECO:0000256" key="5">
    <source>
        <dbReference type="ARBA" id="ARBA00022741"/>
    </source>
</evidence>
<evidence type="ECO:0000256" key="10">
    <source>
        <dbReference type="HAMAP-Rule" id="MF_03159"/>
    </source>
</evidence>
<gene>
    <name evidence="12" type="ORF">GPM918_LOCUS1738</name>
    <name evidence="13" type="ORF">OVA965_LOCUS7447</name>
    <name evidence="14" type="ORF">SRO942_LOCUS1738</name>
    <name evidence="15" type="ORF">TMI583_LOCUS7442</name>
</gene>
<dbReference type="HAMAP" id="MF_01966">
    <property type="entry name" value="NADHX_epimerase"/>
    <property type="match status" value="1"/>
</dbReference>
<evidence type="ECO:0000313" key="13">
    <source>
        <dbReference type="EMBL" id="CAF0857172.1"/>
    </source>
</evidence>
<feature type="binding site" evidence="10">
    <location>
        <position position="139"/>
    </location>
    <ligand>
        <name>(6S)-NADPHX</name>
        <dbReference type="ChEBI" id="CHEBI:64076"/>
    </ligand>
</feature>
<proteinExistence type="inferred from homology"/>
<evidence type="ECO:0000313" key="14">
    <source>
        <dbReference type="EMBL" id="CAF3549222.1"/>
    </source>
</evidence>
<dbReference type="Gene3D" id="3.40.50.10260">
    <property type="entry name" value="YjeF N-terminal domain"/>
    <property type="match status" value="1"/>
</dbReference>
<keyword evidence="7 10" id="KW-0630">Potassium</keyword>
<dbReference type="GO" id="GO:0046872">
    <property type="term" value="F:metal ion binding"/>
    <property type="evidence" value="ECO:0007669"/>
    <property type="project" value="UniProtKB-KW"/>
</dbReference>
<evidence type="ECO:0000256" key="2">
    <source>
        <dbReference type="ARBA" id="ARBA00000909"/>
    </source>
</evidence>
<dbReference type="GO" id="GO:0052856">
    <property type="term" value="F:NAD(P)HX epimerase activity"/>
    <property type="evidence" value="ECO:0007669"/>
    <property type="project" value="UniProtKB-UniRule"/>
</dbReference>
<dbReference type="EC" id="5.1.99.6" evidence="3 10"/>
<dbReference type="OrthoDB" id="10064708at2759"/>
<dbReference type="Proteomes" id="UP000663829">
    <property type="component" value="Unassembled WGS sequence"/>
</dbReference>
<dbReference type="Proteomes" id="UP000681722">
    <property type="component" value="Unassembled WGS sequence"/>
</dbReference>
<dbReference type="InterPro" id="IPR032976">
    <property type="entry name" value="YJEFN_prot_NAXE-like"/>
</dbReference>
<feature type="binding site" evidence="10">
    <location>
        <begin position="128"/>
        <end position="134"/>
    </location>
    <ligand>
        <name>(6S)-NADPHX</name>
        <dbReference type="ChEBI" id="CHEBI:64076"/>
    </ligand>
</feature>
<comment type="cofactor">
    <cofactor evidence="10">
        <name>K(+)</name>
        <dbReference type="ChEBI" id="CHEBI:29103"/>
    </cofactor>
    <text evidence="10">Binds 1 potassium ion per subunit.</text>
</comment>
<evidence type="ECO:0000256" key="1">
    <source>
        <dbReference type="ARBA" id="ARBA00000013"/>
    </source>
</evidence>
<dbReference type="GO" id="GO:0000166">
    <property type="term" value="F:nucleotide binding"/>
    <property type="evidence" value="ECO:0007669"/>
    <property type="project" value="UniProtKB-KW"/>
</dbReference>
<evidence type="ECO:0000256" key="6">
    <source>
        <dbReference type="ARBA" id="ARBA00022857"/>
    </source>
</evidence>
<dbReference type="EMBL" id="CAJNOK010002374">
    <property type="protein sequence ID" value="CAF0857172.1"/>
    <property type="molecule type" value="Genomic_DNA"/>
</dbReference>
<keyword evidence="5 10" id="KW-0547">Nucleotide-binding</keyword>
<name>A0A813QIJ4_9BILA</name>
<dbReference type="EMBL" id="CAJOBC010000172">
    <property type="protein sequence ID" value="CAF3549222.1"/>
    <property type="molecule type" value="Genomic_DNA"/>
</dbReference>
<feature type="binding site" evidence="10">
    <location>
        <position position="159"/>
    </location>
    <ligand>
        <name>(6S)-NADPHX</name>
        <dbReference type="ChEBI" id="CHEBI:64076"/>
    </ligand>
</feature>
<dbReference type="NCBIfam" id="TIGR00197">
    <property type="entry name" value="yjeF_nterm"/>
    <property type="match status" value="1"/>
</dbReference>
<dbReference type="InterPro" id="IPR036652">
    <property type="entry name" value="YjeF_N_dom_sf"/>
</dbReference>
<feature type="binding site" evidence="10">
    <location>
        <position position="162"/>
    </location>
    <ligand>
        <name>K(+)</name>
        <dbReference type="ChEBI" id="CHEBI:29103"/>
    </ligand>
</feature>
<evidence type="ECO:0000256" key="3">
    <source>
        <dbReference type="ARBA" id="ARBA00012228"/>
    </source>
</evidence>
<keyword evidence="16" id="KW-1185">Reference proteome</keyword>
<keyword evidence="8 10" id="KW-0520">NAD</keyword>
<protein>
    <recommendedName>
        <fullName evidence="3 10">NAD(P)H-hydrate epimerase</fullName>
        <ecNumber evidence="3 10">5.1.99.6</ecNumber>
    </recommendedName>
    <alternativeName>
        <fullName evidence="10">NAD(P)HX epimerase</fullName>
    </alternativeName>
</protein>
<evidence type="ECO:0000313" key="16">
    <source>
        <dbReference type="Proteomes" id="UP000663829"/>
    </source>
</evidence>
<dbReference type="SUPFAM" id="SSF64153">
    <property type="entry name" value="YjeF N-terminal domain-like"/>
    <property type="match status" value="1"/>
</dbReference>
<reference evidence="12" key="1">
    <citation type="submission" date="2021-02" db="EMBL/GenBank/DDBJ databases">
        <authorList>
            <person name="Nowell W R."/>
        </authorList>
    </citation>
    <scope>NUCLEOTIDE SEQUENCE</scope>
</reference>
<organism evidence="12 16">
    <name type="scientific">Didymodactylos carnosus</name>
    <dbReference type="NCBI Taxonomy" id="1234261"/>
    <lineage>
        <taxon>Eukaryota</taxon>
        <taxon>Metazoa</taxon>
        <taxon>Spiralia</taxon>
        <taxon>Gnathifera</taxon>
        <taxon>Rotifera</taxon>
        <taxon>Eurotatoria</taxon>
        <taxon>Bdelloidea</taxon>
        <taxon>Philodinida</taxon>
        <taxon>Philodinidae</taxon>
        <taxon>Didymodactylos</taxon>
    </lineage>
</organism>
<feature type="binding site" evidence="10">
    <location>
        <position position="124"/>
    </location>
    <ligand>
        <name>K(+)</name>
        <dbReference type="ChEBI" id="CHEBI:29103"/>
    </ligand>
</feature>
<accession>A0A813QIJ4</accession>
<feature type="binding site" evidence="10">
    <location>
        <begin position="60"/>
        <end position="64"/>
    </location>
    <ligand>
        <name>(6S)-NADPHX</name>
        <dbReference type="ChEBI" id="CHEBI:64076"/>
    </ligand>
</feature>
<dbReference type="AlphaFoldDB" id="A0A813QIJ4"/>
<feature type="binding site" evidence="10">
    <location>
        <position position="61"/>
    </location>
    <ligand>
        <name>K(+)</name>
        <dbReference type="ChEBI" id="CHEBI:29103"/>
    </ligand>
</feature>
<comment type="function">
    <text evidence="10">Catalyzes the epimerization of the S- and R-forms of NAD(P)HX, a damaged form of NAD(P)H that is a result of enzymatic or heat-dependent hydration. This is a prerequisite for the S-specific NAD(P)H-hydrate dehydratase to allow the repair of both epimers of NAD(P)HX.</text>
</comment>
<evidence type="ECO:0000313" key="12">
    <source>
        <dbReference type="EMBL" id="CAF0767548.1"/>
    </source>
</evidence>
<dbReference type="PANTHER" id="PTHR13232:SF10">
    <property type="entry name" value="NAD(P)H-HYDRATE EPIMERASE"/>
    <property type="match status" value="1"/>
</dbReference>
<evidence type="ECO:0000313" key="15">
    <source>
        <dbReference type="EMBL" id="CAF3642177.1"/>
    </source>
</evidence>
<dbReference type="InterPro" id="IPR004443">
    <property type="entry name" value="YjeF_N_dom"/>
</dbReference>
<evidence type="ECO:0000256" key="9">
    <source>
        <dbReference type="ARBA" id="ARBA00023235"/>
    </source>
</evidence>
<dbReference type="GO" id="GO:0005739">
    <property type="term" value="C:mitochondrion"/>
    <property type="evidence" value="ECO:0007669"/>
    <property type="project" value="TreeGrafter"/>
</dbReference>
<comment type="catalytic activity">
    <reaction evidence="1 10">
        <text>(6R)-NADHX = (6S)-NADHX</text>
        <dbReference type="Rhea" id="RHEA:32215"/>
        <dbReference type="ChEBI" id="CHEBI:64074"/>
        <dbReference type="ChEBI" id="CHEBI:64075"/>
        <dbReference type="EC" id="5.1.99.6"/>
    </reaction>
</comment>
<keyword evidence="6" id="KW-0521">NADP</keyword>
<comment type="catalytic activity">
    <reaction evidence="2 10">
        <text>(6R)-NADPHX = (6S)-NADPHX</text>
        <dbReference type="Rhea" id="RHEA:32227"/>
        <dbReference type="ChEBI" id="CHEBI:64076"/>
        <dbReference type="ChEBI" id="CHEBI:64077"/>
        <dbReference type="EC" id="5.1.99.6"/>
    </reaction>
</comment>
<dbReference type="EMBL" id="CAJNOQ010000172">
    <property type="protein sequence ID" value="CAF0767548.1"/>
    <property type="molecule type" value="Genomic_DNA"/>
</dbReference>
<dbReference type="Pfam" id="PF03853">
    <property type="entry name" value="YjeF_N"/>
    <property type="match status" value="1"/>
</dbReference>
<comment type="similarity">
    <text evidence="10">Belongs to the NnrE/AIBP family.</text>
</comment>
<evidence type="ECO:0000256" key="4">
    <source>
        <dbReference type="ARBA" id="ARBA00022723"/>
    </source>
</evidence>
<comment type="caution">
    <text evidence="12">The sequence shown here is derived from an EMBL/GenBank/DDBJ whole genome shotgun (WGS) entry which is preliminary data.</text>
</comment>
<feature type="domain" description="YjeF N-terminal" evidence="11">
    <location>
        <begin position="9"/>
        <end position="218"/>
    </location>
</feature>
<dbReference type="Proteomes" id="UP000677228">
    <property type="component" value="Unassembled WGS sequence"/>
</dbReference>
<dbReference type="PANTHER" id="PTHR13232">
    <property type="entry name" value="NAD(P)H-HYDRATE EPIMERASE"/>
    <property type="match status" value="1"/>
</dbReference>
<keyword evidence="9 10" id="KW-0413">Isomerase</keyword>
<keyword evidence="4 10" id="KW-0479">Metal-binding</keyword>